<accession>A0ABD1Z069</accession>
<organism evidence="1 2">
    <name type="scientific">Riccia fluitans</name>
    <dbReference type="NCBI Taxonomy" id="41844"/>
    <lineage>
        <taxon>Eukaryota</taxon>
        <taxon>Viridiplantae</taxon>
        <taxon>Streptophyta</taxon>
        <taxon>Embryophyta</taxon>
        <taxon>Marchantiophyta</taxon>
        <taxon>Marchantiopsida</taxon>
        <taxon>Marchantiidae</taxon>
        <taxon>Marchantiales</taxon>
        <taxon>Ricciaceae</taxon>
        <taxon>Riccia</taxon>
    </lineage>
</organism>
<protein>
    <submittedName>
        <fullName evidence="1">Uncharacterized protein</fullName>
    </submittedName>
</protein>
<reference evidence="1 2" key="1">
    <citation type="submission" date="2024-09" db="EMBL/GenBank/DDBJ databases">
        <title>Chromosome-scale assembly of Riccia fluitans.</title>
        <authorList>
            <person name="Paukszto L."/>
            <person name="Sawicki J."/>
            <person name="Karawczyk K."/>
            <person name="Piernik-Szablinska J."/>
            <person name="Szczecinska M."/>
            <person name="Mazdziarz M."/>
        </authorList>
    </citation>
    <scope>NUCLEOTIDE SEQUENCE [LARGE SCALE GENOMIC DNA]</scope>
    <source>
        <strain evidence="1">Rf_01</strain>
        <tissue evidence="1">Aerial parts of the thallus</tissue>
    </source>
</reference>
<dbReference type="EMBL" id="JBHFFA010000003">
    <property type="protein sequence ID" value="KAL2636423.1"/>
    <property type="molecule type" value="Genomic_DNA"/>
</dbReference>
<proteinExistence type="predicted"/>
<gene>
    <name evidence="1" type="ORF">R1flu_007902</name>
</gene>
<dbReference type="Proteomes" id="UP001605036">
    <property type="component" value="Unassembled WGS sequence"/>
</dbReference>
<sequence>MLGGLWISLGRYQLNKSPTSSLLSDSFRLSAVRDGLRRKETADATKDSVWRNFNACMLGSCCYGTSYAILESGEWDSTSESSTFVTDVNFREDLVAKVYWGIQRPVFVVIDRRELSPPVCRESRSSLAWELEP</sequence>
<name>A0ABD1Z069_9MARC</name>
<evidence type="ECO:0000313" key="1">
    <source>
        <dbReference type="EMBL" id="KAL2636423.1"/>
    </source>
</evidence>
<keyword evidence="2" id="KW-1185">Reference proteome</keyword>
<evidence type="ECO:0000313" key="2">
    <source>
        <dbReference type="Proteomes" id="UP001605036"/>
    </source>
</evidence>
<dbReference type="AlphaFoldDB" id="A0ABD1Z069"/>
<comment type="caution">
    <text evidence="1">The sequence shown here is derived from an EMBL/GenBank/DDBJ whole genome shotgun (WGS) entry which is preliminary data.</text>
</comment>